<evidence type="ECO:0000313" key="13">
    <source>
        <dbReference type="RefSeq" id="XP_006198477.1"/>
    </source>
</evidence>
<keyword evidence="12" id="KW-1185">Reference proteome</keyword>
<keyword evidence="7" id="KW-0813">Transport</keyword>
<comment type="similarity">
    <text evidence="2 7">Belongs to the concentrative nucleoside transporter (CNT) (TC 2.A.41) family.</text>
</comment>
<feature type="transmembrane region" description="Helical" evidence="7">
    <location>
        <begin position="81"/>
        <end position="104"/>
    </location>
</feature>
<dbReference type="GO" id="GO:0005886">
    <property type="term" value="C:plasma membrane"/>
    <property type="evidence" value="ECO:0007669"/>
    <property type="project" value="UniProtKB-SubCell"/>
</dbReference>
<comment type="subcellular location">
    <subcellularLocation>
        <location evidence="1">Cell membrane</location>
        <topology evidence="1">Multi-pass membrane protein</topology>
    </subcellularLocation>
</comment>
<feature type="region of interest" description="Disordered" evidence="8">
    <location>
        <begin position="31"/>
        <end position="63"/>
    </location>
</feature>
<evidence type="ECO:0000313" key="14">
    <source>
        <dbReference type="RefSeq" id="XP_015108001.1"/>
    </source>
</evidence>
<evidence type="ECO:0000256" key="6">
    <source>
        <dbReference type="ARBA" id="ARBA00023136"/>
    </source>
</evidence>
<dbReference type="PANTHER" id="PTHR10590">
    <property type="entry name" value="SODIUM/NUCLEOSIDE COTRANSPORTER"/>
    <property type="match status" value="1"/>
</dbReference>
<feature type="transmembrane region" description="Helical" evidence="7">
    <location>
        <begin position="533"/>
        <end position="556"/>
    </location>
</feature>
<feature type="transmembrane region" description="Helical" evidence="7">
    <location>
        <begin position="202"/>
        <end position="222"/>
    </location>
</feature>
<feature type="transmembrane region" description="Helical" evidence="7">
    <location>
        <begin position="262"/>
        <end position="283"/>
    </location>
</feature>
<dbReference type="Pfam" id="PF07662">
    <property type="entry name" value="Nucleos_tra2_C"/>
    <property type="match status" value="1"/>
</dbReference>
<keyword evidence="4 7" id="KW-0812">Transmembrane</keyword>
<dbReference type="PANTHER" id="PTHR10590:SF16">
    <property type="entry name" value="SODIUM_NUCLEOSIDE COTRANSPORTER 1"/>
    <property type="match status" value="1"/>
</dbReference>
<dbReference type="CTD" id="9154"/>
<name>A0A6J0B1X7_VICPA</name>
<organism evidence="14">
    <name type="scientific">Vicugna pacos</name>
    <name type="common">Alpaca</name>
    <name type="synonym">Lama pacos</name>
    <dbReference type="NCBI Taxonomy" id="30538"/>
    <lineage>
        <taxon>Eukaryota</taxon>
        <taxon>Metazoa</taxon>
        <taxon>Chordata</taxon>
        <taxon>Craniata</taxon>
        <taxon>Vertebrata</taxon>
        <taxon>Euteleostomi</taxon>
        <taxon>Mammalia</taxon>
        <taxon>Eutheria</taxon>
        <taxon>Laurasiatheria</taxon>
        <taxon>Artiodactyla</taxon>
        <taxon>Tylopoda</taxon>
        <taxon>Camelidae</taxon>
        <taxon>Vicugna</taxon>
    </lineage>
</organism>
<feature type="domain" description="Nucleoside transporter/FeoB GTPase Gate" evidence="11">
    <location>
        <begin position="263"/>
        <end position="361"/>
    </location>
</feature>
<dbReference type="GO" id="GO:0015861">
    <property type="term" value="P:cytidine transport"/>
    <property type="evidence" value="ECO:0007669"/>
    <property type="project" value="TreeGrafter"/>
</dbReference>
<dbReference type="Proteomes" id="UP001652581">
    <property type="component" value="Chromosome 27"/>
</dbReference>
<keyword evidence="5 7" id="KW-1133">Transmembrane helix</keyword>
<dbReference type="KEGG" id="vpc:102538022"/>
<dbReference type="AlphaFoldDB" id="A0A6J0B1X7"/>
<dbReference type="InterPro" id="IPR018270">
    <property type="entry name" value="C_nuclsd_transpt_met_bac"/>
</dbReference>
<evidence type="ECO:0000256" key="3">
    <source>
        <dbReference type="ARBA" id="ARBA00022475"/>
    </source>
</evidence>
<dbReference type="GO" id="GO:0015389">
    <property type="term" value="F:pyrimidine- and adenosine-specific:sodium symporter activity"/>
    <property type="evidence" value="ECO:0007669"/>
    <property type="project" value="TreeGrafter"/>
</dbReference>
<dbReference type="InterPro" id="IPR011657">
    <property type="entry name" value="CNT_C_dom"/>
</dbReference>
<dbReference type="Pfam" id="PF01773">
    <property type="entry name" value="Nucleos_tra2_N"/>
    <property type="match status" value="1"/>
</dbReference>
<dbReference type="GO" id="GO:0015862">
    <property type="term" value="P:uridine transmembrane transport"/>
    <property type="evidence" value="ECO:0007669"/>
    <property type="project" value="TreeGrafter"/>
</dbReference>
<evidence type="ECO:0000256" key="2">
    <source>
        <dbReference type="ARBA" id="ARBA00009033"/>
    </source>
</evidence>
<feature type="transmembrane region" description="Helical" evidence="7">
    <location>
        <begin position="568"/>
        <end position="592"/>
    </location>
</feature>
<proteinExistence type="inferred from homology"/>
<reference evidence="14" key="1">
    <citation type="submission" date="2022-04" db="UniProtKB">
        <authorList>
            <consortium name="RefSeq"/>
        </authorList>
    </citation>
    <scope>IDENTIFICATION</scope>
    <source>
        <tissue evidence="13 14">Blood</tissue>
    </source>
</reference>
<evidence type="ECO:0000259" key="9">
    <source>
        <dbReference type="Pfam" id="PF01773"/>
    </source>
</evidence>
<feature type="transmembrane region" description="Helical" evidence="7">
    <location>
        <begin position="338"/>
        <end position="360"/>
    </location>
</feature>
<keyword evidence="3" id="KW-1003">Cell membrane</keyword>
<feature type="transmembrane region" description="Helical" evidence="7">
    <location>
        <begin position="367"/>
        <end position="386"/>
    </location>
</feature>
<dbReference type="Pfam" id="PF07670">
    <property type="entry name" value="Gate"/>
    <property type="match status" value="1"/>
</dbReference>
<evidence type="ECO:0000256" key="4">
    <source>
        <dbReference type="ARBA" id="ARBA00022692"/>
    </source>
</evidence>
<dbReference type="InterPro" id="IPR002668">
    <property type="entry name" value="CNT_N_dom"/>
</dbReference>
<dbReference type="RefSeq" id="XP_006198477.1">
    <property type="nucleotide sequence ID" value="XM_006198415.3"/>
</dbReference>
<gene>
    <name evidence="13 14" type="primary">SLC28A1</name>
</gene>
<feature type="transmembrane region" description="Helical" evidence="7">
    <location>
        <begin position="151"/>
        <end position="170"/>
    </location>
</feature>
<sequence>MEQDTPRRRQSISLTSVASGLENMGVELSESLEEDQAPGSDPNPTEVGDSWSKTGPEPSSGWRSLQPALKVRHFYREHTQLFRWICIGLLCTAFAAFLLIACLLDFQRALALFVLTCVVLIFLAYSLLKRLLGPKLQRCVKPLGHPRLNLWFKRGLALVAFLGLILWLALDTSQRPEQLVSFAGVCVFIGLLFAVSKHHRAVSWRAVSWGLGIQFVLGLFVIRTEPGFVAFQWLGDQIQIFLSYTEAGSSFVFGETLIKDVFAFQVLPIVVFFSCAMSVLYYVGLMQWVILKISWLMQVTMGTTATETLSVAGNIFVSQNEAPLLIRPYLADMTLSEIHVVMTGGYATIAGSVLGAYISFGIDAASLIAASVMAAPCALALSKLVYPEVEESKFRSEEGVKLTYGDAQNLLEAASNGAALSVKVVINIAANLIAFLAVLAFINAALSWLGEMVDVQGLSFQLICSYILRPVAFLMGVAWEDCSVVAELLGVKLFLNEFVAYQELSEYKQRRLAGAEEWVGSRKQWISVRAETLTTFALCGFANFSSIGIMLGGLTSMAPQRKSDFSQIVLRALCTGTIVSIVNACVAGILYVPRGAEVDCLSLLNTTLSSSSFEVYQCCRQVFQSTSPDFSLTALENCCRFYNHTICA</sequence>
<evidence type="ECO:0000256" key="1">
    <source>
        <dbReference type="ARBA" id="ARBA00004651"/>
    </source>
</evidence>
<evidence type="ECO:0000256" key="8">
    <source>
        <dbReference type="SAM" id="MobiDB-lite"/>
    </source>
</evidence>
<evidence type="ECO:0000259" key="11">
    <source>
        <dbReference type="Pfam" id="PF07670"/>
    </source>
</evidence>
<evidence type="ECO:0000259" key="10">
    <source>
        <dbReference type="Pfam" id="PF07662"/>
    </source>
</evidence>
<feature type="domain" description="Concentrative nucleoside transporter N-terminal" evidence="9">
    <location>
        <begin position="183"/>
        <end position="255"/>
    </location>
</feature>
<evidence type="ECO:0000256" key="5">
    <source>
        <dbReference type="ARBA" id="ARBA00022989"/>
    </source>
</evidence>
<dbReference type="InterPro" id="IPR008276">
    <property type="entry name" value="C_nuclsd_transpt"/>
</dbReference>
<dbReference type="RefSeq" id="XP_015108001.1">
    <property type="nucleotide sequence ID" value="XM_015252515.2"/>
</dbReference>
<dbReference type="GeneID" id="102538022"/>
<feature type="transmembrane region" description="Helical" evidence="7">
    <location>
        <begin position="110"/>
        <end position="128"/>
    </location>
</feature>
<evidence type="ECO:0000313" key="12">
    <source>
        <dbReference type="Proteomes" id="UP001652581"/>
    </source>
</evidence>
<accession>A0A6J0B1X7</accession>
<feature type="transmembrane region" description="Helical" evidence="7">
    <location>
        <begin position="176"/>
        <end position="195"/>
    </location>
</feature>
<dbReference type="InterPro" id="IPR011642">
    <property type="entry name" value="Gate_dom"/>
</dbReference>
<dbReference type="OrthoDB" id="6075923at2759"/>
<keyword evidence="6 7" id="KW-0472">Membrane</keyword>
<feature type="region of interest" description="Disordered" evidence="8">
    <location>
        <begin position="1"/>
        <end position="20"/>
    </location>
</feature>
<evidence type="ECO:0000256" key="7">
    <source>
        <dbReference type="RuleBase" id="RU362018"/>
    </source>
</evidence>
<feature type="transmembrane region" description="Helical" evidence="7">
    <location>
        <begin position="424"/>
        <end position="446"/>
    </location>
</feature>
<protein>
    <recommendedName>
        <fullName evidence="7">Sodium/nucleoside cotransporter</fullName>
    </recommendedName>
</protein>
<dbReference type="NCBIfam" id="TIGR00804">
    <property type="entry name" value="nupC"/>
    <property type="match status" value="1"/>
</dbReference>
<feature type="domain" description="Concentrative nucleoside transporter C-terminal" evidence="10">
    <location>
        <begin position="367"/>
        <end position="588"/>
    </location>
</feature>